<dbReference type="Gene3D" id="3.30.710.10">
    <property type="entry name" value="Potassium Channel Kv1.1, Chain A"/>
    <property type="match status" value="1"/>
</dbReference>
<accession>A0A195BCE7</accession>
<name>A0A195BCE7_9HYME</name>
<dbReference type="SUPFAM" id="SSF54695">
    <property type="entry name" value="POZ domain"/>
    <property type="match status" value="1"/>
</dbReference>
<dbReference type="AlphaFoldDB" id="A0A195BCE7"/>
<evidence type="ECO:0000259" key="2">
    <source>
        <dbReference type="SMART" id="SM00225"/>
    </source>
</evidence>
<dbReference type="Pfam" id="PF20871">
    <property type="entry name" value="KCTD1-15_CTD"/>
    <property type="match status" value="1"/>
</dbReference>
<dbReference type="GO" id="GO:0051260">
    <property type="term" value="P:protein homooligomerization"/>
    <property type="evidence" value="ECO:0007669"/>
    <property type="project" value="InterPro"/>
</dbReference>
<organism evidence="3 4">
    <name type="scientific">Atta colombica</name>
    <dbReference type="NCBI Taxonomy" id="520822"/>
    <lineage>
        <taxon>Eukaryota</taxon>
        <taxon>Metazoa</taxon>
        <taxon>Ecdysozoa</taxon>
        <taxon>Arthropoda</taxon>
        <taxon>Hexapoda</taxon>
        <taxon>Insecta</taxon>
        <taxon>Pterygota</taxon>
        <taxon>Neoptera</taxon>
        <taxon>Endopterygota</taxon>
        <taxon>Hymenoptera</taxon>
        <taxon>Apocrita</taxon>
        <taxon>Aculeata</taxon>
        <taxon>Formicoidea</taxon>
        <taxon>Formicidae</taxon>
        <taxon>Myrmicinae</taxon>
        <taxon>Atta</taxon>
    </lineage>
</organism>
<protein>
    <submittedName>
        <fullName evidence="3">BTB/POZ domain-containing protein KCTD15</fullName>
    </submittedName>
</protein>
<feature type="compositionally biased region" description="Low complexity" evidence="1">
    <location>
        <begin position="91"/>
        <end position="107"/>
    </location>
</feature>
<reference evidence="3 4" key="1">
    <citation type="submission" date="2015-09" db="EMBL/GenBank/DDBJ databases">
        <title>Atta colombica WGS genome.</title>
        <authorList>
            <person name="Nygaard S."/>
            <person name="Hu H."/>
            <person name="Boomsma J."/>
            <person name="Zhang G."/>
        </authorList>
    </citation>
    <scope>NUCLEOTIDE SEQUENCE [LARGE SCALE GENOMIC DNA]</scope>
    <source>
        <strain evidence="3">Treedump-2</strain>
        <tissue evidence="3">Whole body</tissue>
    </source>
</reference>
<dbReference type="PANTHER" id="PTHR14499">
    <property type="entry name" value="POTASSIUM CHANNEL TETRAMERIZATION DOMAIN-CONTAINING"/>
    <property type="match status" value="1"/>
</dbReference>
<proteinExistence type="predicted"/>
<dbReference type="Proteomes" id="UP000078540">
    <property type="component" value="Unassembled WGS sequence"/>
</dbReference>
<evidence type="ECO:0000313" key="4">
    <source>
        <dbReference type="Proteomes" id="UP000078540"/>
    </source>
</evidence>
<feature type="domain" description="BTB" evidence="2">
    <location>
        <begin position="136"/>
        <end position="238"/>
    </location>
</feature>
<feature type="region of interest" description="Disordered" evidence="1">
    <location>
        <begin position="91"/>
        <end position="117"/>
    </location>
</feature>
<dbReference type="PANTHER" id="PTHR14499:SF67">
    <property type="entry name" value="BTB_POZ DOMAIN-CONTAINING PROTEIN TIWAZ"/>
    <property type="match status" value="1"/>
</dbReference>
<sequence length="350" mass="38563">MKESVSDTIAISYTNSQNTRSKGVETGVRQCGSNRENRLAPTKYCFAVNCLINAYENFARKCEADGKEAKAELTAQRNMFPSAQIKMRLLSPSSSPATSPTMSNSSSPTPPTPAAPAYNQKMTGIPCVAAASRYTAPVHIDVGGTIYTSSLETLTKYPESRLAKLFNGSIPIVLDSLKQHYFIDRDGGMFRHILNFMRNSRLLIPDNFADLDLLLEEARYFDIAPMCRQLEQMKKERIKNGSTTMTTTSPSPPPSDLGERVMLSGGRALLDEVFPETTQAVIDARSGVAWHQQDARHVIRFPLNGYCKLNSVQAITRLLNAGFRVVASNGGGVEGQQFSEYLFVRQAINT</sequence>
<gene>
    <name evidence="3" type="ORF">ALC53_07236</name>
</gene>
<keyword evidence="4" id="KW-1185">Reference proteome</keyword>
<dbReference type="InterPro" id="IPR011333">
    <property type="entry name" value="SKP1/BTB/POZ_sf"/>
</dbReference>
<dbReference type="EMBL" id="KQ976514">
    <property type="protein sequence ID" value="KYM82236.1"/>
    <property type="molecule type" value="Genomic_DNA"/>
</dbReference>
<dbReference type="InterPro" id="IPR003131">
    <property type="entry name" value="T1-type_BTB"/>
</dbReference>
<dbReference type="STRING" id="520822.A0A195BCE7"/>
<evidence type="ECO:0000313" key="3">
    <source>
        <dbReference type="EMBL" id="KYM82236.1"/>
    </source>
</evidence>
<dbReference type="InterPro" id="IPR000210">
    <property type="entry name" value="BTB/POZ_dom"/>
</dbReference>
<evidence type="ECO:0000256" key="1">
    <source>
        <dbReference type="SAM" id="MobiDB-lite"/>
    </source>
</evidence>
<dbReference type="SMART" id="SM00225">
    <property type="entry name" value="BTB"/>
    <property type="match status" value="1"/>
</dbReference>
<dbReference type="Pfam" id="PF02214">
    <property type="entry name" value="BTB_2"/>
    <property type="match status" value="1"/>
</dbReference>
<dbReference type="CDD" id="cd18361">
    <property type="entry name" value="BTB_POZ_KCTD1-like"/>
    <property type="match status" value="1"/>
</dbReference>
<dbReference type="InterPro" id="IPR048595">
    <property type="entry name" value="KCTD1-15-like_C"/>
</dbReference>